<evidence type="ECO:0000313" key="3">
    <source>
        <dbReference type="Proteomes" id="UP000807504"/>
    </source>
</evidence>
<reference evidence="2" key="1">
    <citation type="journal article" date="2020" name="bioRxiv">
        <title>Chromosome-level reference genome of the European wasp spider Argiope bruennichi: a resource for studies on range expansion and evolutionary adaptation.</title>
        <authorList>
            <person name="Sheffer M.M."/>
            <person name="Hoppe A."/>
            <person name="Krehenwinkel H."/>
            <person name="Uhl G."/>
            <person name="Kuss A.W."/>
            <person name="Jensen L."/>
            <person name="Jensen C."/>
            <person name="Gillespie R.G."/>
            <person name="Hoff K.J."/>
            <person name="Prost S."/>
        </authorList>
    </citation>
    <scope>NUCLEOTIDE SEQUENCE</scope>
</reference>
<comment type="caution">
    <text evidence="2">The sequence shown here is derived from an EMBL/GenBank/DDBJ whole genome shotgun (WGS) entry which is preliminary data.</text>
</comment>
<feature type="region of interest" description="Disordered" evidence="1">
    <location>
        <begin position="1"/>
        <end position="20"/>
    </location>
</feature>
<evidence type="ECO:0000313" key="2">
    <source>
        <dbReference type="EMBL" id="KAF8782548.1"/>
    </source>
</evidence>
<accession>A0A8T0F0X0</accession>
<evidence type="ECO:0000256" key="1">
    <source>
        <dbReference type="SAM" id="MobiDB-lite"/>
    </source>
</evidence>
<keyword evidence="3" id="KW-1185">Reference proteome</keyword>
<name>A0A8T0F0X0_ARGBR</name>
<dbReference type="EMBL" id="JABXBU010001863">
    <property type="protein sequence ID" value="KAF8782548.1"/>
    <property type="molecule type" value="Genomic_DNA"/>
</dbReference>
<sequence>MSDVLELTVPESETLPQPQDSVDTFPKCVARHRRKISSRRHLTIRPWTNANKMIQMYRHKDSFLVLCFRNHGYCLTDGITSFVRQDDPDLDKSLLRHLSETFVNKLYVTDEASLYRWAILRRRLKGNHPLTELPVINMKMNAGNCPTCGKNCMRWAAIVTLYALLTARIFTMLGLRMFTVPPVISPIPDEESVPVLSIPESVTQVFKHQKTMVVLCINTGGFTVSTGEVSYSSERISRKLLRKVLSKMNAGNVFFTDPGTKRFYKKLFTKLRLPYTTYLINHRPIPIDVCLFALLDQSEDVFTLYQSIKGLAFNPPDHIFSCSDSVRFTMDSVQYIALADWMMKDGKWRVRRLAFSPTVHPDETLVVVPTKESWGNFSYQDMETNCTVHPLNGFPKEICMGREFKVELESMENFLRGQFYMTILKNPDAWDIKIGTFDMATFMFLQPLWKDKIVFLGERLNVETEVCRQMRKCMSSF</sequence>
<reference evidence="2" key="2">
    <citation type="submission" date="2020-06" db="EMBL/GenBank/DDBJ databases">
        <authorList>
            <person name="Sheffer M."/>
        </authorList>
    </citation>
    <scope>NUCLEOTIDE SEQUENCE</scope>
</reference>
<organism evidence="2 3">
    <name type="scientific">Argiope bruennichi</name>
    <name type="common">Wasp spider</name>
    <name type="synonym">Aranea bruennichi</name>
    <dbReference type="NCBI Taxonomy" id="94029"/>
    <lineage>
        <taxon>Eukaryota</taxon>
        <taxon>Metazoa</taxon>
        <taxon>Ecdysozoa</taxon>
        <taxon>Arthropoda</taxon>
        <taxon>Chelicerata</taxon>
        <taxon>Arachnida</taxon>
        <taxon>Araneae</taxon>
        <taxon>Araneomorphae</taxon>
        <taxon>Entelegynae</taxon>
        <taxon>Araneoidea</taxon>
        <taxon>Araneidae</taxon>
        <taxon>Argiope</taxon>
    </lineage>
</organism>
<dbReference type="Proteomes" id="UP000807504">
    <property type="component" value="Unassembled WGS sequence"/>
</dbReference>
<protein>
    <submittedName>
        <fullName evidence="2">Uncharacterized protein</fullName>
    </submittedName>
</protein>
<dbReference type="AlphaFoldDB" id="A0A8T0F0X0"/>
<gene>
    <name evidence="2" type="ORF">HNY73_012817</name>
</gene>
<proteinExistence type="predicted"/>